<evidence type="ECO:0000313" key="1">
    <source>
        <dbReference type="EMBL" id="KWD92922.1"/>
    </source>
</evidence>
<dbReference type="SUPFAM" id="SSF50475">
    <property type="entry name" value="FMN-binding split barrel"/>
    <property type="match status" value="1"/>
</dbReference>
<reference evidence="1 2" key="1">
    <citation type="submission" date="2015-11" db="EMBL/GenBank/DDBJ databases">
        <title>Expanding the genomic diversity of Burkholderia species for the development of highly accurate diagnostics.</title>
        <authorList>
            <person name="Sahl J."/>
            <person name="Keim P."/>
            <person name="Wagner D."/>
        </authorList>
    </citation>
    <scope>NUCLEOTIDE SEQUENCE [LARGE SCALE GENOMIC DNA]</scope>
    <source>
        <strain evidence="1 2">MSMB2167WGS</strain>
    </source>
</reference>
<protein>
    <submittedName>
        <fullName evidence="1">Uncharacterized protein</fullName>
    </submittedName>
</protein>
<evidence type="ECO:0000313" key="2">
    <source>
        <dbReference type="Proteomes" id="UP000062998"/>
    </source>
</evidence>
<sequence>MTFGREGDYPADKFAVGNWWLTADGLPYLADAQSNLVVCGVASVFEHGSHSIFVGNCETIAN</sequence>
<dbReference type="OrthoDB" id="9792858at2"/>
<dbReference type="Proteomes" id="UP000062998">
    <property type="component" value="Unassembled WGS sequence"/>
</dbReference>
<dbReference type="Gene3D" id="2.30.110.10">
    <property type="entry name" value="Electron Transport, Fmn-binding Protein, Chain A"/>
    <property type="match status" value="1"/>
</dbReference>
<name>A0A105IKG5_9BURK</name>
<accession>A0A105IKG5</accession>
<gene>
    <name evidence="1" type="ORF">WL73_29125</name>
</gene>
<dbReference type="AlphaFoldDB" id="A0A105IKG5"/>
<dbReference type="EMBL" id="LPIX01000105">
    <property type="protein sequence ID" value="KWD92922.1"/>
    <property type="molecule type" value="Genomic_DNA"/>
</dbReference>
<dbReference type="InterPro" id="IPR012349">
    <property type="entry name" value="Split_barrel_FMN-bd"/>
</dbReference>
<proteinExistence type="predicted"/>
<comment type="caution">
    <text evidence="1">The sequence shown here is derived from an EMBL/GenBank/DDBJ whole genome shotgun (WGS) entry which is preliminary data.</text>
</comment>
<dbReference type="RefSeq" id="WP_059968905.1">
    <property type="nucleotide sequence ID" value="NZ_CP013464.1"/>
</dbReference>
<organism evidence="1 2">
    <name type="scientific">Burkholderia ubonensis</name>
    <dbReference type="NCBI Taxonomy" id="101571"/>
    <lineage>
        <taxon>Bacteria</taxon>
        <taxon>Pseudomonadati</taxon>
        <taxon>Pseudomonadota</taxon>
        <taxon>Betaproteobacteria</taxon>
        <taxon>Burkholderiales</taxon>
        <taxon>Burkholderiaceae</taxon>
        <taxon>Burkholderia</taxon>
        <taxon>Burkholderia cepacia complex</taxon>
    </lineage>
</organism>